<dbReference type="Gene3D" id="2.60.120.10">
    <property type="entry name" value="Jelly Rolls"/>
    <property type="match status" value="1"/>
</dbReference>
<dbReference type="InterPro" id="IPR053146">
    <property type="entry name" value="QDO-like"/>
</dbReference>
<dbReference type="KEGG" id="ttq:NIES37_37700"/>
<dbReference type="SUPFAM" id="SSF51182">
    <property type="entry name" value="RmlC-like cupins"/>
    <property type="match status" value="1"/>
</dbReference>
<dbReference type="Proteomes" id="UP000218785">
    <property type="component" value="Chromosome"/>
</dbReference>
<sequence length="150" mass="16535">MSNSLMHKPTVIAPGEGNKFSVLGGHFTTKATGETTNGAWTIYEFTDTENNGPPLHTHPWEEAFYILEGEVELQVGKQTVTATPGYFVNIPADTAHAFKICSAFAKFLVFIAPGNAKTFYEEMGEVANSLTLDMEKVQPILDKYNLRFIA</sequence>
<dbReference type="PANTHER" id="PTHR36440:SF1">
    <property type="entry name" value="PUTATIVE (AFU_ORTHOLOGUE AFUA_8G07350)-RELATED"/>
    <property type="match status" value="1"/>
</dbReference>
<reference evidence="2 3" key="1">
    <citation type="submission" date="2017-06" db="EMBL/GenBank/DDBJ databases">
        <title>Genome sequencing of cyanobaciteial culture collection at National Institute for Environmental Studies (NIES).</title>
        <authorList>
            <person name="Hirose Y."/>
            <person name="Shimura Y."/>
            <person name="Fujisawa T."/>
            <person name="Nakamura Y."/>
            <person name="Kawachi M."/>
        </authorList>
    </citation>
    <scope>NUCLEOTIDE SEQUENCE [LARGE SCALE GENOMIC DNA]</scope>
    <source>
        <strain evidence="2 3">NIES-37</strain>
    </source>
</reference>
<proteinExistence type="predicted"/>
<accession>A0A1Z4N232</accession>
<feature type="domain" description="Cupin type-2" evidence="1">
    <location>
        <begin position="52"/>
        <end position="102"/>
    </location>
</feature>
<gene>
    <name evidence="2" type="ORF">NIES37_37700</name>
</gene>
<name>A0A1Z4N232_9CYAN</name>
<dbReference type="InterPro" id="IPR014710">
    <property type="entry name" value="RmlC-like_jellyroll"/>
</dbReference>
<protein>
    <submittedName>
        <fullName evidence="2">Cupin 2 domain-containing protein</fullName>
    </submittedName>
</protein>
<dbReference type="EMBL" id="AP018248">
    <property type="protein sequence ID" value="BAY99787.1"/>
    <property type="molecule type" value="Genomic_DNA"/>
</dbReference>
<dbReference type="RefSeq" id="WP_096578177.1">
    <property type="nucleotide sequence ID" value="NZ_CAWNJS010000001.1"/>
</dbReference>
<keyword evidence="3" id="KW-1185">Reference proteome</keyword>
<evidence type="ECO:0000313" key="2">
    <source>
        <dbReference type="EMBL" id="BAY99787.1"/>
    </source>
</evidence>
<evidence type="ECO:0000259" key="1">
    <source>
        <dbReference type="Pfam" id="PF07883"/>
    </source>
</evidence>
<dbReference type="AlphaFoldDB" id="A0A1Z4N232"/>
<dbReference type="Pfam" id="PF07883">
    <property type="entry name" value="Cupin_2"/>
    <property type="match status" value="1"/>
</dbReference>
<organism evidence="2 3">
    <name type="scientific">Tolypothrix tenuis PCC 7101</name>
    <dbReference type="NCBI Taxonomy" id="231146"/>
    <lineage>
        <taxon>Bacteria</taxon>
        <taxon>Bacillati</taxon>
        <taxon>Cyanobacteriota</taxon>
        <taxon>Cyanophyceae</taxon>
        <taxon>Nostocales</taxon>
        <taxon>Tolypothrichaceae</taxon>
        <taxon>Tolypothrix</taxon>
    </lineage>
</organism>
<evidence type="ECO:0000313" key="3">
    <source>
        <dbReference type="Proteomes" id="UP000218785"/>
    </source>
</evidence>
<dbReference type="InterPro" id="IPR013096">
    <property type="entry name" value="Cupin_2"/>
</dbReference>
<dbReference type="PANTHER" id="PTHR36440">
    <property type="entry name" value="PUTATIVE (AFU_ORTHOLOGUE AFUA_8G07350)-RELATED"/>
    <property type="match status" value="1"/>
</dbReference>
<dbReference type="InterPro" id="IPR011051">
    <property type="entry name" value="RmlC_Cupin_sf"/>
</dbReference>